<dbReference type="InterPro" id="IPR008979">
    <property type="entry name" value="Galactose-bd-like_sf"/>
</dbReference>
<evidence type="ECO:0000313" key="1">
    <source>
        <dbReference type="EMBL" id="RIX52446.1"/>
    </source>
</evidence>
<dbReference type="PANTHER" id="PTHR36848:SF2">
    <property type="entry name" value="SECRETED PROTEIN"/>
    <property type="match status" value="1"/>
</dbReference>
<reference evidence="1 2" key="1">
    <citation type="submission" date="2018-09" db="EMBL/GenBank/DDBJ databases">
        <title>Paenibacillus aracenensis nov. sp. isolated from a cave in southern Spain.</title>
        <authorList>
            <person name="Jurado V."/>
            <person name="Gutierrez-Patricio S."/>
            <person name="Gonzalez-Pimentel J.L."/>
            <person name="Miller A.Z."/>
            <person name="Laiz L."/>
            <person name="Saiz-Jimenez C."/>
        </authorList>
    </citation>
    <scope>NUCLEOTIDE SEQUENCE [LARGE SCALE GENOMIC DNA]</scope>
    <source>
        <strain evidence="1 2">DSM 22867</strain>
    </source>
</reference>
<dbReference type="AlphaFoldDB" id="A0A3A1UXL3"/>
<dbReference type="InterPro" id="IPR053161">
    <property type="entry name" value="Ulvan_degrading_GH"/>
</dbReference>
<dbReference type="OrthoDB" id="9761519at2"/>
<evidence type="ECO:0000313" key="2">
    <source>
        <dbReference type="Proteomes" id="UP000266482"/>
    </source>
</evidence>
<accession>A0A3A1UXL3</accession>
<dbReference type="SUPFAM" id="SSF49785">
    <property type="entry name" value="Galactose-binding domain-like"/>
    <property type="match status" value="1"/>
</dbReference>
<gene>
    <name evidence="1" type="ORF">D3P08_13305</name>
</gene>
<organism evidence="1 2">
    <name type="scientific">Paenibacillus nanensis</name>
    <dbReference type="NCBI Taxonomy" id="393251"/>
    <lineage>
        <taxon>Bacteria</taxon>
        <taxon>Bacillati</taxon>
        <taxon>Bacillota</taxon>
        <taxon>Bacilli</taxon>
        <taxon>Bacillales</taxon>
        <taxon>Paenibacillaceae</taxon>
        <taxon>Paenibacillus</taxon>
    </lineage>
</organism>
<dbReference type="EMBL" id="QXQA01000007">
    <property type="protein sequence ID" value="RIX52446.1"/>
    <property type="molecule type" value="Genomic_DNA"/>
</dbReference>
<dbReference type="Gene3D" id="2.60.120.260">
    <property type="entry name" value="Galactose-binding domain-like"/>
    <property type="match status" value="1"/>
</dbReference>
<protein>
    <recommendedName>
        <fullName evidence="3">Alpha-L-rhamnosidase-like protein</fullName>
    </recommendedName>
</protein>
<proteinExistence type="predicted"/>
<keyword evidence="2" id="KW-1185">Reference proteome</keyword>
<name>A0A3A1UXL3_9BACL</name>
<evidence type="ECO:0008006" key="3">
    <source>
        <dbReference type="Google" id="ProtNLM"/>
    </source>
</evidence>
<dbReference type="Pfam" id="PF17132">
    <property type="entry name" value="Glyco_hydro_106"/>
    <property type="match status" value="1"/>
</dbReference>
<comment type="caution">
    <text evidence="1">The sequence shown here is derived from an EMBL/GenBank/DDBJ whole genome shotgun (WGS) entry which is preliminary data.</text>
</comment>
<dbReference type="Proteomes" id="UP000266482">
    <property type="component" value="Unassembled WGS sequence"/>
</dbReference>
<sequence length="939" mass="105960">MNMYRVEPFKSPENRYRPKMRWWLPGAYMENDEIKREIEWLANAGYGGAEIIHFFGIPTEDVEPEHYVRYGFGSDEWNDRMKAALETAIPLGFQLDFTIGPLWPIATPAVMDREDERCVHGLHFGTKMIIGAYRGTLPESGTIDGERPRKLVAVTAARLHKGAETVGKVATLDLESAIDLMKEGLVDVMTERVAWTPPDGEEWCLFAFWSQTNGQMNNSIGAPVIDHFTKAAAEAITGFWDERLLGDPHLRMLYEKNAGCLFCDSIELNATMLGGMYGAQPLAVSIWTPELLDEFRERRGYDLTPYLPSIFIKGLYQLSVRNADDDAEFDFEDRSSNRRIRNDFYLTLTEMFRDNHVRVIREWANRHNMRLRYQTYGLPTELTNGLLEVDIPETESLGFKDSTDGYRLQSGAVHMLNRELYSIEVGAVLGLGYKQTWTGKEYGLLWQLHRGFASGVNQAVLHGMSYETTSASGHFRDLFKWPGMSLMGSMFSNEWGARQPISLHSRGITDYIARNQFVLRMGKAKVDLAIYRYHIDGIHYDIQTEPTVYEQAGYSYDYVSPSLLSLETAKAGSFDGKPVLDADGPAYKAIVIDTRVQSEGSMRFSPYMPLEMAVRLLKYAEAGLPIVLVGEGASGIVSFNGDRSLMEQADDELRQKLDRLRVMPSVRHVQNQEDVIEALHQLSVLPAGRTIAKSPLITLRRYDQGDNYYYVYNSSLEFEFSGEIIVCGKGRAYVLNAWDGTVYSLQAGSTADGEMIIPLRLAANESALVLVTPHDMSECVVKHKDTPIHNPNILQLDNWTLTVDCWTPGSVPFETKIERIRLELSEGLKDWTDIPQLVNKSGIGRYQTSFVLSESDDRISEAVLQIGQLSDTFRIQVNGTPIQAVNQIDRRVRIGKWLKTGVNLIEIEVATTLNNALRPSDPHRQPQPHGLVGPVQLVL</sequence>
<dbReference type="PANTHER" id="PTHR36848">
    <property type="entry name" value="DNA-BINDING PROTEIN (PUTATIVE SECRETED PROTEIN)-RELATED"/>
    <property type="match status" value="1"/>
</dbReference>